<proteinExistence type="inferred from homology"/>
<keyword evidence="2" id="KW-0645">Protease</keyword>
<keyword evidence="10" id="KW-1185">Reference proteome</keyword>
<reference evidence="9" key="2">
    <citation type="submission" date="2020-05" db="UniProtKB">
        <authorList>
            <consortium name="EnsemblMetazoa"/>
        </authorList>
    </citation>
    <scope>IDENTIFICATION</scope>
    <source>
        <strain evidence="9">Indian</strain>
    </source>
</reference>
<dbReference type="Proteomes" id="UP000076408">
    <property type="component" value="Unassembled WGS sequence"/>
</dbReference>
<evidence type="ECO:0000256" key="2">
    <source>
        <dbReference type="ARBA" id="ARBA00022670"/>
    </source>
</evidence>
<feature type="region of interest" description="Disordered" evidence="8">
    <location>
        <begin position="1"/>
        <end position="27"/>
    </location>
</feature>
<dbReference type="PANTHER" id="PTHR28631:SF1">
    <property type="entry name" value="ACTIN MATURATION PROTEASE"/>
    <property type="match status" value="1"/>
</dbReference>
<comment type="catalytic activity">
    <reaction evidence="7">
        <text>N-terminal N(alpha)-acetyl-L-cysteinyl-L-aspartyl-[protein] + H2O = N-terminal L-aspartyl-[protein] + N-acetyl-L-cysteine</text>
        <dbReference type="Rhea" id="RHEA:74579"/>
        <dbReference type="Rhea" id="RHEA-COMP:12669"/>
        <dbReference type="Rhea" id="RHEA-COMP:18395"/>
        <dbReference type="ChEBI" id="CHEBI:15377"/>
        <dbReference type="ChEBI" id="CHEBI:64720"/>
        <dbReference type="ChEBI" id="CHEBI:78236"/>
        <dbReference type="ChEBI" id="CHEBI:193599"/>
    </reaction>
    <physiologicalReaction direction="left-to-right" evidence="7">
        <dbReference type="Rhea" id="RHEA:74580"/>
    </physiologicalReaction>
</comment>
<evidence type="ECO:0000313" key="9">
    <source>
        <dbReference type="EnsemblMetazoa" id="ASTEI00987-PA"/>
    </source>
</evidence>
<dbReference type="VEuPathDB" id="VectorBase:ASTEI20_039191"/>
<dbReference type="GO" id="GO:0006508">
    <property type="term" value="P:proteolysis"/>
    <property type="evidence" value="ECO:0007669"/>
    <property type="project" value="UniProtKB-KW"/>
</dbReference>
<dbReference type="EnsemblMetazoa" id="ASTEI00987-RA">
    <property type="protein sequence ID" value="ASTEI00987-PA"/>
    <property type="gene ID" value="ASTEI00987"/>
</dbReference>
<protein>
    <recommendedName>
        <fullName evidence="5">Actin maturation protease</fullName>
    </recommendedName>
    <alternativeName>
        <fullName evidence="6">Actin aminopeptidase ACTMAP</fullName>
    </alternativeName>
</protein>
<dbReference type="AlphaFoldDB" id="A0A182XXQ1"/>
<evidence type="ECO:0000313" key="10">
    <source>
        <dbReference type="Proteomes" id="UP000076408"/>
    </source>
</evidence>
<dbReference type="VEuPathDB" id="VectorBase:ASTE010151"/>
<dbReference type="PANTHER" id="PTHR28631">
    <property type="entry name" value="UPF0692 PROTEIN C19ORF54"/>
    <property type="match status" value="1"/>
</dbReference>
<name>A0A182XXQ1_ANOST</name>
<evidence type="ECO:0000256" key="5">
    <source>
        <dbReference type="ARBA" id="ARBA00034848"/>
    </source>
</evidence>
<dbReference type="VEuPathDB" id="VectorBase:ASTEI00987"/>
<comment type="similarity">
    <text evidence="4">Belongs to the ACTMAP family.</text>
</comment>
<keyword evidence="3" id="KW-0378">Hydrolase</keyword>
<dbReference type="STRING" id="30069.A0A182XXQ1"/>
<evidence type="ECO:0000256" key="3">
    <source>
        <dbReference type="ARBA" id="ARBA00022801"/>
    </source>
</evidence>
<accession>A0A182XXQ1</accession>
<evidence type="ECO:0000256" key="4">
    <source>
        <dbReference type="ARBA" id="ARBA00034725"/>
    </source>
</evidence>
<evidence type="ECO:0000256" key="7">
    <source>
        <dbReference type="ARBA" id="ARBA00049041"/>
    </source>
</evidence>
<organism evidence="9 10">
    <name type="scientific">Anopheles stephensi</name>
    <name type="common">Indo-Pakistan malaria mosquito</name>
    <dbReference type="NCBI Taxonomy" id="30069"/>
    <lineage>
        <taxon>Eukaryota</taxon>
        <taxon>Metazoa</taxon>
        <taxon>Ecdysozoa</taxon>
        <taxon>Arthropoda</taxon>
        <taxon>Hexapoda</taxon>
        <taxon>Insecta</taxon>
        <taxon>Pterygota</taxon>
        <taxon>Neoptera</taxon>
        <taxon>Endopterygota</taxon>
        <taxon>Diptera</taxon>
        <taxon>Nematocera</taxon>
        <taxon>Culicoidea</taxon>
        <taxon>Culicidae</taxon>
        <taxon>Anophelinae</taxon>
        <taxon>Anopheles</taxon>
    </lineage>
</organism>
<feature type="compositionally biased region" description="Pro residues" evidence="8">
    <location>
        <begin position="7"/>
        <end position="20"/>
    </location>
</feature>
<dbReference type="OMA" id="CFLNRVC"/>
<reference evidence="10" key="1">
    <citation type="journal article" date="2014" name="Genome Biol.">
        <title>Genome analysis of a major urban malaria vector mosquito, Anopheles stephensi.</title>
        <authorList>
            <person name="Jiang X."/>
            <person name="Peery A."/>
            <person name="Hall A.B."/>
            <person name="Sharma A."/>
            <person name="Chen X.G."/>
            <person name="Waterhouse R.M."/>
            <person name="Komissarov A."/>
            <person name="Riehle M.M."/>
            <person name="Shouche Y."/>
            <person name="Sharakhova M.V."/>
            <person name="Lawson D."/>
            <person name="Pakpour N."/>
            <person name="Arensburger P."/>
            <person name="Davidson V.L."/>
            <person name="Eiglmeier K."/>
            <person name="Emrich S."/>
            <person name="George P."/>
            <person name="Kennedy R.C."/>
            <person name="Mane S.P."/>
            <person name="Maslen G."/>
            <person name="Oringanje C."/>
            <person name="Qi Y."/>
            <person name="Settlage R."/>
            <person name="Tojo M."/>
            <person name="Tubio J.M."/>
            <person name="Unger M.F."/>
            <person name="Wang B."/>
            <person name="Vernick K.D."/>
            <person name="Ribeiro J.M."/>
            <person name="James A.A."/>
            <person name="Michel K."/>
            <person name="Riehle M.A."/>
            <person name="Luckhart S."/>
            <person name="Sharakhov I.V."/>
            <person name="Tu Z."/>
        </authorList>
    </citation>
    <scope>NUCLEOTIDE SEQUENCE [LARGE SCALE GENOMIC DNA]</scope>
    <source>
        <strain evidence="10">Indian</strain>
    </source>
</reference>
<evidence type="ECO:0000256" key="8">
    <source>
        <dbReference type="SAM" id="MobiDB-lite"/>
    </source>
</evidence>
<keyword evidence="1" id="KW-0031">Aminopeptidase</keyword>
<evidence type="ECO:0000256" key="1">
    <source>
        <dbReference type="ARBA" id="ARBA00022438"/>
    </source>
</evidence>
<sequence>MSNSTPSPTPPSPPPPPPSPASVTQPTKTPLAELNLGVINNSSNRLAKPNHQNVILSSGECAWATQYPEIQKACFLNRVCQYAPPRELRVQNVEPILQNGPTCGLTALSMIFDGAPSSKALLELAVARGYSNNGEMFSARQLNELFEQVLEENRHLVEYKPVTHTLVGGWMDDPNIQVKLRLGAMFLVPYPFPTSPTLPCLAILCKAPGSSIRVHRALEVKCYDPDRNHTPCLNKGHRAHWALVVGYLIDQFDDFYVFARHGKTKNLALWSLRDLSRSNGNLVEFCQPVGHPNETFILPEGGMGGCNGLRCKFIMIEHYKAKNEIVL</sequence>
<evidence type="ECO:0000256" key="6">
    <source>
        <dbReference type="ARBA" id="ARBA00034908"/>
    </source>
</evidence>
<dbReference type="Pfam" id="PF21646">
    <property type="entry name" value="ACTMAP-like_C"/>
    <property type="match status" value="2"/>
</dbReference>
<dbReference type="InterPro" id="IPR040043">
    <property type="entry name" value="ACTMAP"/>
</dbReference>
<dbReference type="GO" id="GO:0004177">
    <property type="term" value="F:aminopeptidase activity"/>
    <property type="evidence" value="ECO:0007669"/>
    <property type="project" value="UniProtKB-KW"/>
</dbReference>